<sequence>MPMQQVNLGTPPSAVDGDSARTAFTRINDNFKALDAMGVSGPVAGDRAIQDCNLALAPGVWLATSGTASNRPPGLTYVVLRVSTTDYGAILQEAVDIIYGDQAVRTFNPNNNAWGHWISSSSQGGKTLPGGGNIGGRGIDTQKLHSGFYGYYQGPGEPGGALSVLETLWHADPQWSTQLAMGVSTNELFYRSISKNSTVPPAFARVYTSQNILGAVSGVAAGGIIESGSNANGNYTKFADGTLICTGECVLPAAPLNAEAAVNPVFAATFAQAPKVMINPVFSAGTGSQADTGLVNMNGTYMAIFTGYMALRSWTYRYATGAGVVFHYTATGRWR</sequence>
<reference evidence="1 2" key="1">
    <citation type="submission" date="2023-08" db="EMBL/GenBank/DDBJ databases">
        <title>Complete Genome Sequence of Pseudomonas entomophila TVIN A01.</title>
        <authorList>
            <person name="Shelke T."/>
            <person name="Mahar N.S."/>
            <person name="Gupta I."/>
            <person name="Gupta V."/>
        </authorList>
    </citation>
    <scope>NUCLEOTIDE SEQUENCE [LARGE SCALE GENOMIC DNA]</scope>
    <source>
        <strain evidence="1 2">TVIN-A01</strain>
    </source>
</reference>
<dbReference type="Proteomes" id="UP001183127">
    <property type="component" value="Chromosome"/>
</dbReference>
<evidence type="ECO:0000313" key="2">
    <source>
        <dbReference type="Proteomes" id="UP001183127"/>
    </source>
</evidence>
<dbReference type="EMBL" id="CP132921">
    <property type="protein sequence ID" value="WMW07405.1"/>
    <property type="molecule type" value="Genomic_DNA"/>
</dbReference>
<proteinExistence type="predicted"/>
<dbReference type="GeneID" id="32808463"/>
<name>A0ABY9QTN0_9PSED</name>
<accession>A0ABY9QTN0</accession>
<protein>
    <recommendedName>
        <fullName evidence="3">Phage tail protein</fullName>
    </recommendedName>
</protein>
<gene>
    <name evidence="1" type="ORF">RAH46_08690</name>
</gene>
<evidence type="ECO:0000313" key="1">
    <source>
        <dbReference type="EMBL" id="WMW07405.1"/>
    </source>
</evidence>
<evidence type="ECO:0008006" key="3">
    <source>
        <dbReference type="Google" id="ProtNLM"/>
    </source>
</evidence>
<keyword evidence="2" id="KW-1185">Reference proteome</keyword>
<organism evidence="1 2">
    <name type="scientific">Pseudomonas entomophila</name>
    <dbReference type="NCBI Taxonomy" id="312306"/>
    <lineage>
        <taxon>Bacteria</taxon>
        <taxon>Pseudomonadati</taxon>
        <taxon>Pseudomonadota</taxon>
        <taxon>Gammaproteobacteria</taxon>
        <taxon>Pseudomonadales</taxon>
        <taxon>Pseudomonadaceae</taxon>
        <taxon>Pseudomonas</taxon>
    </lineage>
</organism>
<dbReference type="RefSeq" id="WP_011535234.1">
    <property type="nucleotide sequence ID" value="NZ_CP132921.1"/>
</dbReference>